<evidence type="ECO:0000313" key="11">
    <source>
        <dbReference type="Proteomes" id="UP000557566"/>
    </source>
</evidence>
<dbReference type="Proteomes" id="UP000557566">
    <property type="component" value="Unassembled WGS sequence"/>
</dbReference>
<evidence type="ECO:0000256" key="4">
    <source>
        <dbReference type="ARBA" id="ARBA00022771"/>
    </source>
</evidence>
<evidence type="ECO:0000256" key="2">
    <source>
        <dbReference type="ARBA" id="ARBA00022723"/>
    </source>
</evidence>
<dbReference type="PANTHER" id="PTHR40626">
    <property type="entry name" value="MIP31509P"/>
    <property type="match status" value="1"/>
</dbReference>
<keyword evidence="5" id="KW-0862">Zinc</keyword>
<organism evidence="10 11">
    <name type="scientific">Ophiocordyceps sinensis</name>
    <dbReference type="NCBI Taxonomy" id="72228"/>
    <lineage>
        <taxon>Eukaryota</taxon>
        <taxon>Fungi</taxon>
        <taxon>Dikarya</taxon>
        <taxon>Ascomycota</taxon>
        <taxon>Pezizomycotina</taxon>
        <taxon>Sordariomycetes</taxon>
        <taxon>Hypocreomycetidae</taxon>
        <taxon>Hypocreales</taxon>
        <taxon>Ophiocordycipitaceae</taxon>
        <taxon>Ophiocordyceps</taxon>
    </lineage>
</organism>
<dbReference type="Pfam" id="PF04082">
    <property type="entry name" value="Fungal_trans"/>
    <property type="match status" value="1"/>
</dbReference>
<evidence type="ECO:0000256" key="3">
    <source>
        <dbReference type="ARBA" id="ARBA00022737"/>
    </source>
</evidence>
<dbReference type="SMART" id="SM00355">
    <property type="entry name" value="ZnF_C2H2"/>
    <property type="match status" value="2"/>
</dbReference>
<evidence type="ECO:0000259" key="9">
    <source>
        <dbReference type="PROSITE" id="PS50157"/>
    </source>
</evidence>
<dbReference type="PROSITE" id="PS50157">
    <property type="entry name" value="ZINC_FINGER_C2H2_2"/>
    <property type="match status" value="2"/>
</dbReference>
<feature type="domain" description="C2H2-type" evidence="9">
    <location>
        <begin position="64"/>
        <end position="94"/>
    </location>
</feature>
<feature type="region of interest" description="Disordered" evidence="8">
    <location>
        <begin position="444"/>
        <end position="485"/>
    </location>
</feature>
<dbReference type="GO" id="GO:0000785">
    <property type="term" value="C:chromatin"/>
    <property type="evidence" value="ECO:0007669"/>
    <property type="project" value="TreeGrafter"/>
</dbReference>
<feature type="compositionally biased region" description="Polar residues" evidence="8">
    <location>
        <begin position="464"/>
        <end position="474"/>
    </location>
</feature>
<dbReference type="PANTHER" id="PTHR40626:SF10">
    <property type="entry name" value="C2H2-TYPE DOMAIN-CONTAINING PROTEIN"/>
    <property type="match status" value="1"/>
</dbReference>
<comment type="caution">
    <text evidence="10">The sequence shown here is derived from an EMBL/GenBank/DDBJ whole genome shotgun (WGS) entry which is preliminary data.</text>
</comment>
<dbReference type="OrthoDB" id="654211at2759"/>
<evidence type="ECO:0000256" key="8">
    <source>
        <dbReference type="SAM" id="MobiDB-lite"/>
    </source>
</evidence>
<reference evidence="10 11" key="1">
    <citation type="journal article" date="2020" name="Genome Biol. Evol.">
        <title>A new high-quality draft genome assembly of the Chinese cordyceps Ophiocordyceps sinensis.</title>
        <authorList>
            <person name="Shu R."/>
            <person name="Zhang J."/>
            <person name="Meng Q."/>
            <person name="Zhang H."/>
            <person name="Zhou G."/>
            <person name="Li M."/>
            <person name="Wu P."/>
            <person name="Zhao Y."/>
            <person name="Chen C."/>
            <person name="Qin Q."/>
        </authorList>
    </citation>
    <scope>NUCLEOTIDE SEQUENCE [LARGE SCALE GENOMIC DNA]</scope>
    <source>
        <strain evidence="10 11">IOZ07</strain>
    </source>
</reference>
<sequence length="928" mass="102782">MLPANSAHEGSSSRPPSAALIRAEPGQSRDQKPKVLPCKYCNKRFRRVEHVQRHERTHTKEKPFSCGWDRCGKTFGRRDLLVRHEKLVHLNEGSKENSRKRKSFSAASSHNPSLSDDHGKANAVPTHQDVARPQAPPRLPPPPLQQQQVLQQPHQHQDQLQQHYHHGPANPGAASAHVPQDARCTPRSAACNLDVLSDAAALATEVNPLQPMVSEMPEHHPQDKAYGEPMGGYVDRPRGDQQHALSPGYAPQPPQPLYDDYNLFLDDLAASPHLIPPHFEPDQQLAAWARSPARLSSQFPSHLASVAPDLREPGDSVCRPHDDLLRAPSFRISALDHGSIKSRIEEYSTVLPSDFVFPSRHTLTRFLEGYVTGFHEQLPFLHLPSLVPAELAPELLLAILAVGAQYRFESNRGYALWYAAKAVAEEQVRRRHSSEVHALLPTAAAYSPHSTRPSPSTSYRHSFASAQSERPTTQDTHREPYSPNTPQARLETIQAVLILFAAGLWGAKTILHDALSLQSTLSMLVRQDGLHVETSQAMLTDWDSWVKLEGANRTKLIAYCFFNLCSTAYDMPPLLMTSELNLYLPLRSRLWRAETAWQWQELRQSTPVAEITVHEAVSRLFGRASHGLPAHLSSLGYYILIHALTQHVYLLKQTSFASGSLFGVRRTLKPEDAEDVTQALRVWQMSFEQRRQLRAAETGHLVSPDSLGGGSLTFNATALLRLVHIRLYADMAPRRSLETRDSTLIASALSATPPLLRSPRLHRAVFQAVHALSMLVKAGVNYVARAKSTEWSIQLSLCNFECALLLAKWLLALSAITPSEPPASPEEKGVLDMIRRLLDETEFAVPIDPSLSGPSTGSGQMEMATSDGAKLRQLASAVVRLWAETFKGTHIFDLVKVMGASLDGYADLVEKPPERGSVGKRASEPGLG</sequence>
<dbReference type="Gene3D" id="3.30.160.60">
    <property type="entry name" value="Classic Zinc Finger"/>
    <property type="match status" value="2"/>
</dbReference>
<dbReference type="InterPro" id="IPR013087">
    <property type="entry name" value="Znf_C2H2_type"/>
</dbReference>
<keyword evidence="11" id="KW-1185">Reference proteome</keyword>
<dbReference type="SUPFAM" id="SSF57667">
    <property type="entry name" value="beta-beta-alpha zinc fingers"/>
    <property type="match status" value="1"/>
</dbReference>
<dbReference type="GO" id="GO:0000981">
    <property type="term" value="F:DNA-binding transcription factor activity, RNA polymerase II-specific"/>
    <property type="evidence" value="ECO:0007669"/>
    <property type="project" value="InterPro"/>
</dbReference>
<protein>
    <recommendedName>
        <fullName evidence="9">C2H2-type domain-containing protein</fullName>
    </recommendedName>
</protein>
<accession>A0A8H4LTN3</accession>
<dbReference type="InterPro" id="IPR051059">
    <property type="entry name" value="VerF-like"/>
</dbReference>
<keyword evidence="2" id="KW-0479">Metal-binding</keyword>
<feature type="compositionally biased region" description="Low complexity" evidence="8">
    <location>
        <begin position="446"/>
        <end position="462"/>
    </location>
</feature>
<dbReference type="GO" id="GO:0006351">
    <property type="term" value="P:DNA-templated transcription"/>
    <property type="evidence" value="ECO:0007669"/>
    <property type="project" value="InterPro"/>
</dbReference>
<feature type="region of interest" description="Disordered" evidence="8">
    <location>
        <begin position="234"/>
        <end position="253"/>
    </location>
</feature>
<evidence type="ECO:0000256" key="7">
    <source>
        <dbReference type="PROSITE-ProRule" id="PRU00042"/>
    </source>
</evidence>
<keyword evidence="4 7" id="KW-0863">Zinc-finger</keyword>
<feature type="region of interest" description="Disordered" evidence="8">
    <location>
        <begin position="908"/>
        <end position="928"/>
    </location>
</feature>
<feature type="region of interest" description="Disordered" evidence="8">
    <location>
        <begin position="92"/>
        <end position="181"/>
    </location>
</feature>
<feature type="domain" description="C2H2-type" evidence="9">
    <location>
        <begin position="36"/>
        <end position="63"/>
    </location>
</feature>
<dbReference type="GO" id="GO:0005634">
    <property type="term" value="C:nucleus"/>
    <property type="evidence" value="ECO:0007669"/>
    <property type="project" value="UniProtKB-SubCell"/>
</dbReference>
<dbReference type="GO" id="GO:0008270">
    <property type="term" value="F:zinc ion binding"/>
    <property type="evidence" value="ECO:0007669"/>
    <property type="project" value="UniProtKB-KW"/>
</dbReference>
<gene>
    <name evidence="10" type="ORF">G6O67_008126</name>
</gene>
<name>A0A8H4LTN3_9HYPO</name>
<evidence type="ECO:0000256" key="6">
    <source>
        <dbReference type="ARBA" id="ARBA00023242"/>
    </source>
</evidence>
<evidence type="ECO:0000256" key="1">
    <source>
        <dbReference type="ARBA" id="ARBA00004123"/>
    </source>
</evidence>
<dbReference type="InterPro" id="IPR007219">
    <property type="entry name" value="XnlR_reg_dom"/>
</dbReference>
<keyword evidence="6" id="KW-0539">Nucleus</keyword>
<dbReference type="InterPro" id="IPR036236">
    <property type="entry name" value="Znf_C2H2_sf"/>
</dbReference>
<dbReference type="EMBL" id="JAAVMX010000009">
    <property type="protein sequence ID" value="KAF4504711.1"/>
    <property type="molecule type" value="Genomic_DNA"/>
</dbReference>
<keyword evidence="3" id="KW-0677">Repeat</keyword>
<dbReference type="PROSITE" id="PS00028">
    <property type="entry name" value="ZINC_FINGER_C2H2_1"/>
    <property type="match status" value="2"/>
</dbReference>
<evidence type="ECO:0000313" key="10">
    <source>
        <dbReference type="EMBL" id="KAF4504711.1"/>
    </source>
</evidence>
<evidence type="ECO:0000256" key="5">
    <source>
        <dbReference type="ARBA" id="ARBA00022833"/>
    </source>
</evidence>
<feature type="compositionally biased region" description="Low complexity" evidence="8">
    <location>
        <begin position="145"/>
        <end position="162"/>
    </location>
</feature>
<dbReference type="AlphaFoldDB" id="A0A8H4LTN3"/>
<proteinExistence type="predicted"/>
<feature type="compositionally biased region" description="Pro residues" evidence="8">
    <location>
        <begin position="134"/>
        <end position="144"/>
    </location>
</feature>
<dbReference type="GO" id="GO:0000978">
    <property type="term" value="F:RNA polymerase II cis-regulatory region sequence-specific DNA binding"/>
    <property type="evidence" value="ECO:0007669"/>
    <property type="project" value="InterPro"/>
</dbReference>
<feature type="region of interest" description="Disordered" evidence="8">
    <location>
        <begin position="1"/>
        <end position="35"/>
    </location>
</feature>
<comment type="subcellular location">
    <subcellularLocation>
        <location evidence="1">Nucleus</location>
    </subcellularLocation>
</comment>
<dbReference type="CDD" id="cd12148">
    <property type="entry name" value="fungal_TF_MHR"/>
    <property type="match status" value="1"/>
</dbReference>